<dbReference type="EMBL" id="NSIT01000432">
    <property type="protein sequence ID" value="PJE77679.1"/>
    <property type="molecule type" value="Genomic_DNA"/>
</dbReference>
<organism evidence="1">
    <name type="scientific">invertebrate metagenome</name>
    <dbReference type="NCBI Taxonomy" id="1711999"/>
    <lineage>
        <taxon>unclassified sequences</taxon>
        <taxon>metagenomes</taxon>
        <taxon>organismal metagenomes</taxon>
    </lineage>
</organism>
<sequence>MVEAIFCQSCQCVSSKVIKIEFSEKITVEPQNSYHNKNNK</sequence>
<gene>
    <name evidence="1" type="ORF">CI610_03392</name>
</gene>
<comment type="caution">
    <text evidence="1">The sequence shown here is derived from an EMBL/GenBank/DDBJ whole genome shotgun (WGS) entry which is preliminary data.</text>
</comment>
<accession>A0A2H9T3B3</accession>
<reference evidence="1" key="1">
    <citation type="journal article" date="2017" name="Appl. Environ. Microbiol.">
        <title>Molecular characterization of an Endozoicomonas-like organism causing infection in king scallop Pecten maximus L.</title>
        <authorList>
            <person name="Cano I."/>
            <person name="van Aerle R."/>
            <person name="Ross S."/>
            <person name="Verner-Jeffreys D.W."/>
            <person name="Paley R.K."/>
            <person name="Rimmer G."/>
            <person name="Ryder D."/>
            <person name="Hooper P."/>
            <person name="Stone D."/>
            <person name="Feist S.W."/>
        </authorList>
    </citation>
    <scope>NUCLEOTIDE SEQUENCE</scope>
</reference>
<dbReference type="AlphaFoldDB" id="A0A2H9T3B3"/>
<name>A0A2H9T3B3_9ZZZZ</name>
<evidence type="ECO:0000313" key="1">
    <source>
        <dbReference type="EMBL" id="PJE77679.1"/>
    </source>
</evidence>
<protein>
    <submittedName>
        <fullName evidence="1">Uncharacterized protein</fullName>
    </submittedName>
</protein>
<proteinExistence type="predicted"/>